<sequence>MPGGGRDARDLPAPTSTSGGWATWRGDGWTVLANCGGITVHAPANLTAAGARDLADALEAAAQAPGQSLRVVPEPRGGTA</sequence>
<protein>
    <submittedName>
        <fullName evidence="2">Uncharacterized protein</fullName>
    </submittedName>
</protein>
<proteinExistence type="predicted"/>
<accession>A0ABU8N3W0</accession>
<dbReference type="Proteomes" id="UP001370100">
    <property type="component" value="Unassembled WGS sequence"/>
</dbReference>
<name>A0ABU8N3W0_9PSEU</name>
<organism evidence="2 3">
    <name type="scientific">Actinomycetospora aeridis</name>
    <dbReference type="NCBI Taxonomy" id="3129231"/>
    <lineage>
        <taxon>Bacteria</taxon>
        <taxon>Bacillati</taxon>
        <taxon>Actinomycetota</taxon>
        <taxon>Actinomycetes</taxon>
        <taxon>Pseudonocardiales</taxon>
        <taxon>Pseudonocardiaceae</taxon>
        <taxon>Actinomycetospora</taxon>
    </lineage>
</organism>
<evidence type="ECO:0000256" key="1">
    <source>
        <dbReference type="SAM" id="MobiDB-lite"/>
    </source>
</evidence>
<gene>
    <name evidence="2" type="ORF">WCD41_06695</name>
</gene>
<dbReference type="RefSeq" id="WP_337712622.1">
    <property type="nucleotide sequence ID" value="NZ_JBBEGL010000002.1"/>
</dbReference>
<evidence type="ECO:0000313" key="3">
    <source>
        <dbReference type="Proteomes" id="UP001370100"/>
    </source>
</evidence>
<reference evidence="2 3" key="1">
    <citation type="submission" date="2024-03" db="EMBL/GenBank/DDBJ databases">
        <title>Actinomycetospora sp. OC33-EN06, a novel actinomycete isolated from wild orchid (Aerides multiflora).</title>
        <authorList>
            <person name="Suriyachadkun C."/>
        </authorList>
    </citation>
    <scope>NUCLEOTIDE SEQUENCE [LARGE SCALE GENOMIC DNA]</scope>
    <source>
        <strain evidence="2 3">OC33-EN06</strain>
    </source>
</reference>
<dbReference type="EMBL" id="JBBEGL010000002">
    <property type="protein sequence ID" value="MEJ2886134.1"/>
    <property type="molecule type" value="Genomic_DNA"/>
</dbReference>
<keyword evidence="3" id="KW-1185">Reference proteome</keyword>
<evidence type="ECO:0000313" key="2">
    <source>
        <dbReference type="EMBL" id="MEJ2886134.1"/>
    </source>
</evidence>
<feature type="compositionally biased region" description="Basic and acidic residues" evidence="1">
    <location>
        <begin position="1"/>
        <end position="10"/>
    </location>
</feature>
<feature type="region of interest" description="Disordered" evidence="1">
    <location>
        <begin position="1"/>
        <end position="22"/>
    </location>
</feature>
<comment type="caution">
    <text evidence="2">The sequence shown here is derived from an EMBL/GenBank/DDBJ whole genome shotgun (WGS) entry which is preliminary data.</text>
</comment>